<dbReference type="EMBL" id="OBQK01000004">
    <property type="protein sequence ID" value="SOC55151.1"/>
    <property type="molecule type" value="Genomic_DNA"/>
</dbReference>
<evidence type="ECO:0000256" key="2">
    <source>
        <dbReference type="ARBA" id="ARBA00022517"/>
    </source>
</evidence>
<evidence type="ECO:0000256" key="4">
    <source>
        <dbReference type="ARBA" id="ARBA00023186"/>
    </source>
</evidence>
<proteinExistence type="inferred from homology"/>
<reference evidence="9" key="1">
    <citation type="submission" date="2017-08" db="EMBL/GenBank/DDBJ databases">
        <authorList>
            <person name="Varghese N."/>
            <person name="Submissions S."/>
        </authorList>
    </citation>
    <scope>NUCLEOTIDE SEQUENCE [LARGE SCALE GENOMIC DNA]</scope>
    <source>
        <strain evidence="9">USBA17B2</strain>
    </source>
</reference>
<dbReference type="InterPro" id="IPR002676">
    <property type="entry name" value="RimM_N"/>
</dbReference>
<dbReference type="SUPFAM" id="SSF50346">
    <property type="entry name" value="PRC-barrel domain"/>
    <property type="match status" value="1"/>
</dbReference>
<dbReference type="PANTHER" id="PTHR33692">
    <property type="entry name" value="RIBOSOME MATURATION FACTOR RIMM"/>
    <property type="match status" value="1"/>
</dbReference>
<comment type="function">
    <text evidence="5">An accessory protein needed during the final step in the assembly of 30S ribosomal subunit, possibly for assembly of the head region. Essential for efficient processing of 16S rRNA. May be needed both before and after RbfA during the maturation of 16S rRNA. It has affinity for free ribosomal 30S subunits but not for 70S ribosomes.</text>
</comment>
<evidence type="ECO:0000313" key="9">
    <source>
        <dbReference type="Proteomes" id="UP000219688"/>
    </source>
</evidence>
<accession>A0A285VRB7</accession>
<dbReference type="GO" id="GO:0043022">
    <property type="term" value="F:ribosome binding"/>
    <property type="evidence" value="ECO:0007669"/>
    <property type="project" value="InterPro"/>
</dbReference>
<dbReference type="AlphaFoldDB" id="A0A285VRB7"/>
<dbReference type="GO" id="GO:0042274">
    <property type="term" value="P:ribosomal small subunit biogenesis"/>
    <property type="evidence" value="ECO:0007669"/>
    <property type="project" value="UniProtKB-UniRule"/>
</dbReference>
<evidence type="ECO:0000256" key="3">
    <source>
        <dbReference type="ARBA" id="ARBA00022552"/>
    </source>
</evidence>
<dbReference type="HAMAP" id="MF_00014">
    <property type="entry name" value="Ribosome_mat_RimM"/>
    <property type="match status" value="1"/>
</dbReference>
<dbReference type="InterPro" id="IPR011033">
    <property type="entry name" value="PRC_barrel-like_sf"/>
</dbReference>
<evidence type="ECO:0000259" key="6">
    <source>
        <dbReference type="Pfam" id="PF01782"/>
    </source>
</evidence>
<dbReference type="GO" id="GO:0006364">
    <property type="term" value="P:rRNA processing"/>
    <property type="evidence" value="ECO:0007669"/>
    <property type="project" value="UniProtKB-UniRule"/>
</dbReference>
<dbReference type="Gene3D" id="2.30.30.240">
    <property type="entry name" value="PRC-barrel domain"/>
    <property type="match status" value="1"/>
</dbReference>
<dbReference type="Pfam" id="PF24986">
    <property type="entry name" value="PRC_RimM"/>
    <property type="match status" value="1"/>
</dbReference>
<feature type="domain" description="Ribosome maturation factor RimM PRC barrel" evidence="7">
    <location>
        <begin position="100"/>
        <end position="166"/>
    </location>
</feature>
<evidence type="ECO:0000256" key="5">
    <source>
        <dbReference type="HAMAP-Rule" id="MF_00014"/>
    </source>
</evidence>
<keyword evidence="1 5" id="KW-0963">Cytoplasm</keyword>
<feature type="domain" description="RimM N-terminal" evidence="6">
    <location>
        <begin position="9"/>
        <end position="87"/>
    </location>
</feature>
<comment type="similarity">
    <text evidence="5">Belongs to the RimM family.</text>
</comment>
<dbReference type="Proteomes" id="UP000219688">
    <property type="component" value="Unassembled WGS sequence"/>
</dbReference>
<evidence type="ECO:0000259" key="7">
    <source>
        <dbReference type="Pfam" id="PF24986"/>
    </source>
</evidence>
<sequence length="174" mass="18723">MADEAFVAARIGRPHGLRGEVTVQVHTDDPDSRFVVGATFPTDPAVRGPLSLRSVRAHQGTYLLGFEGHPDRSAAEALRGTLLLVADEPEDDPGEGWREEDLLGFAVVTPEGTDLGTVSGLHLRPVQDLLEVRTPRGQVLVPFVDELVPEIDEEARRVVVDPPPGLLELGEDGA</sequence>
<dbReference type="STRING" id="1122622.GCA_000421185_00864"/>
<keyword evidence="4 5" id="KW-0143">Chaperone</keyword>
<dbReference type="RefSeq" id="WP_097187927.1">
    <property type="nucleotide sequence ID" value="NZ_OBQK01000004.1"/>
</dbReference>
<organism evidence="8 9">
    <name type="scientific">Ornithinimicrobium cerasi</name>
    <dbReference type="NCBI Taxonomy" id="2248773"/>
    <lineage>
        <taxon>Bacteria</taxon>
        <taxon>Bacillati</taxon>
        <taxon>Actinomycetota</taxon>
        <taxon>Actinomycetes</taxon>
        <taxon>Micrococcales</taxon>
        <taxon>Ornithinimicrobiaceae</taxon>
        <taxon>Ornithinimicrobium</taxon>
    </lineage>
</organism>
<comment type="subunit">
    <text evidence="5">Binds ribosomal protein uS19.</text>
</comment>
<dbReference type="InterPro" id="IPR036976">
    <property type="entry name" value="RimM_N_sf"/>
</dbReference>
<keyword evidence="3 5" id="KW-0698">rRNA processing</keyword>
<comment type="domain">
    <text evidence="5">The PRC barrel domain binds ribosomal protein uS19.</text>
</comment>
<dbReference type="InterPro" id="IPR056792">
    <property type="entry name" value="PRC_RimM"/>
</dbReference>
<dbReference type="NCBIfam" id="TIGR02273">
    <property type="entry name" value="16S_RimM"/>
    <property type="match status" value="1"/>
</dbReference>
<keyword evidence="2 5" id="KW-0690">Ribosome biogenesis</keyword>
<name>A0A285VRB7_9MICO</name>
<evidence type="ECO:0000313" key="8">
    <source>
        <dbReference type="EMBL" id="SOC55151.1"/>
    </source>
</evidence>
<evidence type="ECO:0000256" key="1">
    <source>
        <dbReference type="ARBA" id="ARBA00022490"/>
    </source>
</evidence>
<gene>
    <name evidence="5" type="primary">rimM</name>
    <name evidence="8" type="ORF">SAMN05421879_104208</name>
</gene>
<dbReference type="Pfam" id="PF01782">
    <property type="entry name" value="RimM"/>
    <property type="match status" value="1"/>
</dbReference>
<protein>
    <recommendedName>
        <fullName evidence="5">Ribosome maturation factor RimM</fullName>
    </recommendedName>
</protein>
<dbReference type="InterPro" id="IPR009000">
    <property type="entry name" value="Transl_B-barrel_sf"/>
</dbReference>
<dbReference type="GO" id="GO:0005840">
    <property type="term" value="C:ribosome"/>
    <property type="evidence" value="ECO:0007669"/>
    <property type="project" value="InterPro"/>
</dbReference>
<dbReference type="SUPFAM" id="SSF50447">
    <property type="entry name" value="Translation proteins"/>
    <property type="match status" value="1"/>
</dbReference>
<keyword evidence="9" id="KW-1185">Reference proteome</keyword>
<dbReference type="Gene3D" id="2.40.30.60">
    <property type="entry name" value="RimM"/>
    <property type="match status" value="1"/>
</dbReference>
<comment type="subcellular location">
    <subcellularLocation>
        <location evidence="5">Cytoplasm</location>
    </subcellularLocation>
</comment>
<dbReference type="GO" id="GO:0005737">
    <property type="term" value="C:cytoplasm"/>
    <property type="evidence" value="ECO:0007669"/>
    <property type="project" value="UniProtKB-SubCell"/>
</dbReference>
<dbReference type="PANTHER" id="PTHR33692:SF1">
    <property type="entry name" value="RIBOSOME MATURATION FACTOR RIMM"/>
    <property type="match status" value="1"/>
</dbReference>
<dbReference type="InterPro" id="IPR011961">
    <property type="entry name" value="RimM"/>
</dbReference>